<feature type="domain" description="HAMP" evidence="4">
    <location>
        <begin position="336"/>
        <end position="388"/>
    </location>
</feature>
<dbReference type="PANTHER" id="PTHR43156">
    <property type="entry name" value="STAGE II SPORULATION PROTEIN E-RELATED"/>
    <property type="match status" value="1"/>
</dbReference>
<dbReference type="InterPro" id="IPR052016">
    <property type="entry name" value="Bact_Sigma-Reg"/>
</dbReference>
<dbReference type="SMART" id="SM00331">
    <property type="entry name" value="PP2C_SIG"/>
    <property type="match status" value="1"/>
</dbReference>
<sequence length="682" mass="76075">MKRQSLKLRFVVSIAVAYLVIGALTYVVFNFVTGRVVDSLGTSFAIKQALLEKSRLLSALQRDLSLSLKLGDSPLLKRWAVDEHNRDLGKLAREELESYRRSFTGQSLFFIPARSRNYYFSDGPARNPFATPRYVLNPVNVNDSWYFRTMHDVDNFELNVDYDNHLNTTKVWFNVVIKDAANRKIGLGGSGIDITRFIDESVNSAEPGVETIIFSRDGAIEGHRDKNYVIRNSKVRGDGKKITIYDLLSDKADRQQVRNALQALTTGSRDAETFALQMNGRHYLAAMSYLRDINWFNLVLVDATHVVSARDFLPILAITIASLLAVLLIIGFLLNRQVLFPLSRLAETSNEIARGNFGITMPVGANDEIGSLTRSFNDMARMVKDYTDNLEQKVNERTEELQRSSRELAESNRQIMDSIHYAQLIQASILPDQTAIRHSMQDFFAIYRPRDIVGGDFYFFRAFDEKSVIAVIDCTGHGVPGAFMTMTANAVLNHVLDTADSADPAAILKEFNRLLRSALHHDKVATAVDNGLEIGLCWCSPGEGRLVFAGARIDLYTVSDGQLTVCSGDKQPIGYRSSKETFTYRNHTIIADRETTFYLASDGVLDQSGGAKGWGFGRKRLEKTLVTVANADAATRQEALETALAAYQGDYPQRDDLTLVSFKLDQPLSRGGNSTDATDQSV</sequence>
<proteinExistence type="predicted"/>
<dbReference type="RefSeq" id="WP_282002314.1">
    <property type="nucleotide sequence ID" value="NZ_AP027151.1"/>
</dbReference>
<dbReference type="Gene3D" id="6.10.340.10">
    <property type="match status" value="1"/>
</dbReference>
<keyword evidence="2" id="KW-0175">Coiled coil</keyword>
<dbReference type="Proteomes" id="UP001317705">
    <property type="component" value="Chromosome"/>
</dbReference>
<organism evidence="5 6">
    <name type="scientific">Geotalea uraniireducens</name>
    <dbReference type="NCBI Taxonomy" id="351604"/>
    <lineage>
        <taxon>Bacteria</taxon>
        <taxon>Pseudomonadati</taxon>
        <taxon>Thermodesulfobacteriota</taxon>
        <taxon>Desulfuromonadia</taxon>
        <taxon>Geobacterales</taxon>
        <taxon>Geobacteraceae</taxon>
        <taxon>Geotalea</taxon>
    </lineage>
</organism>
<dbReference type="PANTHER" id="PTHR43156:SF9">
    <property type="entry name" value="HAMP DOMAIN-CONTAINING PROTEIN"/>
    <property type="match status" value="1"/>
</dbReference>
<dbReference type="SUPFAM" id="SSF158472">
    <property type="entry name" value="HAMP domain-like"/>
    <property type="match status" value="1"/>
</dbReference>
<feature type="coiled-coil region" evidence="2">
    <location>
        <begin position="387"/>
        <end position="414"/>
    </location>
</feature>
<evidence type="ECO:0000256" key="2">
    <source>
        <dbReference type="SAM" id="Coils"/>
    </source>
</evidence>
<dbReference type="Pfam" id="PF00672">
    <property type="entry name" value="HAMP"/>
    <property type="match status" value="1"/>
</dbReference>
<dbReference type="PROSITE" id="PS50885">
    <property type="entry name" value="HAMP"/>
    <property type="match status" value="1"/>
</dbReference>
<dbReference type="Pfam" id="PF07228">
    <property type="entry name" value="SpoIIE"/>
    <property type="match status" value="1"/>
</dbReference>
<gene>
    <name evidence="5" type="ORF">GURASL_10080</name>
</gene>
<name>A0ABM8EI28_9BACT</name>
<dbReference type="InterPro" id="IPR036457">
    <property type="entry name" value="PPM-type-like_dom_sf"/>
</dbReference>
<dbReference type="SMART" id="SM00304">
    <property type="entry name" value="HAMP"/>
    <property type="match status" value="1"/>
</dbReference>
<accession>A0ABM8EI28</accession>
<feature type="transmembrane region" description="Helical" evidence="3">
    <location>
        <begin position="312"/>
        <end position="334"/>
    </location>
</feature>
<reference evidence="5 6" key="1">
    <citation type="submission" date="2022-12" db="EMBL/GenBank/DDBJ databases">
        <title>Polyphasic characterization of Geotalea uranireducens NIT-SL11 newly isolated from a complex of sewage sludge and microbially reduced graphene oxide.</title>
        <authorList>
            <person name="Xie L."/>
            <person name="Yoshida N."/>
            <person name="Meng L."/>
        </authorList>
    </citation>
    <scope>NUCLEOTIDE SEQUENCE [LARGE SCALE GENOMIC DNA]</scope>
    <source>
        <strain evidence="5 6">NIT-SL11</strain>
    </source>
</reference>
<evidence type="ECO:0000313" key="5">
    <source>
        <dbReference type="EMBL" id="BDV42085.1"/>
    </source>
</evidence>
<dbReference type="EMBL" id="AP027151">
    <property type="protein sequence ID" value="BDV42085.1"/>
    <property type="molecule type" value="Genomic_DNA"/>
</dbReference>
<keyword evidence="1" id="KW-0378">Hydrolase</keyword>
<keyword evidence="3" id="KW-1133">Transmembrane helix</keyword>
<protein>
    <recommendedName>
        <fullName evidence="4">HAMP domain-containing protein</fullName>
    </recommendedName>
</protein>
<dbReference type="InterPro" id="IPR003660">
    <property type="entry name" value="HAMP_dom"/>
</dbReference>
<feature type="transmembrane region" description="Helical" evidence="3">
    <location>
        <begin position="12"/>
        <end position="32"/>
    </location>
</feature>
<evidence type="ECO:0000313" key="6">
    <source>
        <dbReference type="Proteomes" id="UP001317705"/>
    </source>
</evidence>
<evidence type="ECO:0000256" key="1">
    <source>
        <dbReference type="ARBA" id="ARBA00022801"/>
    </source>
</evidence>
<dbReference type="Gene3D" id="3.60.40.10">
    <property type="entry name" value="PPM-type phosphatase domain"/>
    <property type="match status" value="1"/>
</dbReference>
<keyword evidence="6" id="KW-1185">Reference proteome</keyword>
<evidence type="ECO:0000256" key="3">
    <source>
        <dbReference type="SAM" id="Phobius"/>
    </source>
</evidence>
<dbReference type="CDD" id="cd06225">
    <property type="entry name" value="HAMP"/>
    <property type="match status" value="1"/>
</dbReference>
<evidence type="ECO:0000259" key="4">
    <source>
        <dbReference type="PROSITE" id="PS50885"/>
    </source>
</evidence>
<keyword evidence="3" id="KW-0472">Membrane</keyword>
<keyword evidence="3" id="KW-0812">Transmembrane</keyword>
<dbReference type="InterPro" id="IPR001932">
    <property type="entry name" value="PPM-type_phosphatase-like_dom"/>
</dbReference>